<dbReference type="Proteomes" id="UP001144805">
    <property type="component" value="Unassembled WGS sequence"/>
</dbReference>
<dbReference type="AlphaFoldDB" id="A0A9X3IKB9"/>
<evidence type="ECO:0000313" key="1">
    <source>
        <dbReference type="EMBL" id="MCX5568341.1"/>
    </source>
</evidence>
<name>A0A9X3IKB9_9HYPH</name>
<comment type="caution">
    <text evidence="1">The sequence shown here is derived from an EMBL/GenBank/DDBJ whole genome shotgun (WGS) entry which is preliminary data.</text>
</comment>
<sequence>MAQAVHPIDPAQSALDHRVDNLMAAHQGDARAVIETLLMAIDARTARISFGFVRGRLSEVDPDDA</sequence>
<accession>A0A9X3IKB9</accession>
<evidence type="ECO:0000313" key="2">
    <source>
        <dbReference type="Proteomes" id="UP001144805"/>
    </source>
</evidence>
<proteinExistence type="predicted"/>
<protein>
    <submittedName>
        <fullName evidence="1">Uncharacterized protein</fullName>
    </submittedName>
</protein>
<organism evidence="1 2">
    <name type="scientific">Kaistia nematophila</name>
    <dbReference type="NCBI Taxonomy" id="2994654"/>
    <lineage>
        <taxon>Bacteria</taxon>
        <taxon>Pseudomonadati</taxon>
        <taxon>Pseudomonadota</taxon>
        <taxon>Alphaproteobacteria</taxon>
        <taxon>Hyphomicrobiales</taxon>
        <taxon>Kaistiaceae</taxon>
        <taxon>Kaistia</taxon>
    </lineage>
</organism>
<dbReference type="RefSeq" id="WP_266337288.1">
    <property type="nucleotide sequence ID" value="NZ_JAPKNK010000001.1"/>
</dbReference>
<gene>
    <name evidence="1" type="ORF">OSH07_03955</name>
</gene>
<dbReference type="EMBL" id="JAPKNK010000001">
    <property type="protein sequence ID" value="MCX5568341.1"/>
    <property type="molecule type" value="Genomic_DNA"/>
</dbReference>
<reference evidence="1" key="1">
    <citation type="submission" date="2022-11" db="EMBL/GenBank/DDBJ databases">
        <title>Biodiversity and phylogenetic relationships of bacteria.</title>
        <authorList>
            <person name="Machado R.A.R."/>
            <person name="Bhat A."/>
            <person name="Loulou A."/>
            <person name="Kallel S."/>
        </authorList>
    </citation>
    <scope>NUCLEOTIDE SEQUENCE</scope>
    <source>
        <strain evidence="1">K-TC2</strain>
    </source>
</reference>
<keyword evidence="2" id="KW-1185">Reference proteome</keyword>